<gene>
    <name evidence="1" type="ORF">MPSYJ_24780</name>
</gene>
<dbReference type="AlphaFoldDB" id="A0A7I7MB25"/>
<organism evidence="1 2">
    <name type="scientific">Mycolicibacterium psychrotolerans</name>
    <dbReference type="NCBI Taxonomy" id="216929"/>
    <lineage>
        <taxon>Bacteria</taxon>
        <taxon>Bacillati</taxon>
        <taxon>Actinomycetota</taxon>
        <taxon>Actinomycetes</taxon>
        <taxon>Mycobacteriales</taxon>
        <taxon>Mycobacteriaceae</taxon>
        <taxon>Mycolicibacterium</taxon>
    </lineage>
</organism>
<dbReference type="KEGG" id="mpsc:MPSYJ_24780"/>
<evidence type="ECO:0000313" key="1">
    <source>
        <dbReference type="EMBL" id="BBX69017.1"/>
    </source>
</evidence>
<accession>A0A7I7MB25</accession>
<proteinExistence type="predicted"/>
<dbReference type="EMBL" id="AP022574">
    <property type="protein sequence ID" value="BBX69017.1"/>
    <property type="molecule type" value="Genomic_DNA"/>
</dbReference>
<reference evidence="1 2" key="1">
    <citation type="journal article" date="2019" name="Emerg. Microbes Infect.">
        <title>Comprehensive subspecies identification of 175 nontuberculous mycobacteria species based on 7547 genomic profiles.</title>
        <authorList>
            <person name="Matsumoto Y."/>
            <person name="Kinjo T."/>
            <person name="Motooka D."/>
            <person name="Nabeya D."/>
            <person name="Jung N."/>
            <person name="Uechi K."/>
            <person name="Horii T."/>
            <person name="Iida T."/>
            <person name="Fujita J."/>
            <person name="Nakamura S."/>
        </authorList>
    </citation>
    <scope>NUCLEOTIDE SEQUENCE [LARGE SCALE GENOMIC DNA]</scope>
    <source>
        <strain evidence="1 2">JCM 13323</strain>
    </source>
</reference>
<protein>
    <submittedName>
        <fullName evidence="1">Uncharacterized protein</fullName>
    </submittedName>
</protein>
<keyword evidence="2" id="KW-1185">Reference proteome</keyword>
<sequence>MPDNAFDPSSLEVPKAADLRRAVEAVLLYRDQDISGVGMVLDEAAAEHRTTHVVAALLFLLNRELDQQARFHGEDAVVGALRTMIAAVAATEEDD</sequence>
<evidence type="ECO:0000313" key="2">
    <source>
        <dbReference type="Proteomes" id="UP000466514"/>
    </source>
</evidence>
<dbReference type="Proteomes" id="UP000466514">
    <property type="component" value="Chromosome"/>
</dbReference>
<dbReference type="RefSeq" id="WP_163722594.1">
    <property type="nucleotide sequence ID" value="NZ_AP022574.1"/>
</dbReference>
<name>A0A7I7MB25_9MYCO</name>